<dbReference type="GeneID" id="95978519"/>
<feature type="region of interest" description="Disordered" evidence="1">
    <location>
        <begin position="156"/>
        <end position="182"/>
    </location>
</feature>
<dbReference type="Proteomes" id="UP001562354">
    <property type="component" value="Unassembled WGS sequence"/>
</dbReference>
<evidence type="ECO:0000256" key="2">
    <source>
        <dbReference type="SAM" id="SignalP"/>
    </source>
</evidence>
<protein>
    <submittedName>
        <fullName evidence="3">Uncharacterized protein</fullName>
    </submittedName>
</protein>
<feature type="chain" id="PRO_5047132882" evidence="2">
    <location>
        <begin position="19"/>
        <end position="374"/>
    </location>
</feature>
<evidence type="ECO:0000256" key="1">
    <source>
        <dbReference type="SAM" id="MobiDB-lite"/>
    </source>
</evidence>
<name>A0ABR3P4P1_9PEZI</name>
<proteinExistence type="predicted"/>
<feature type="signal peptide" evidence="2">
    <location>
        <begin position="1"/>
        <end position="18"/>
    </location>
</feature>
<comment type="caution">
    <text evidence="3">The sequence shown here is derived from an EMBL/GenBank/DDBJ whole genome shotgun (WGS) entry which is preliminary data.</text>
</comment>
<dbReference type="RefSeq" id="XP_069196942.1">
    <property type="nucleotide sequence ID" value="XM_069344515.1"/>
</dbReference>
<keyword evidence="2" id="KW-0732">Signal</keyword>
<keyword evidence="4" id="KW-1185">Reference proteome</keyword>
<accession>A0ABR3P4P1</accession>
<sequence length="374" mass="37901">MKFNTLSNIVSLAALSLAQITVHSDGSYSCAIANAAYCASTTLNNNIIIRCTNGVGQAGNCNDNLAGEYPVGVKWAPCWQSSPTAGDAACSKNGTVYPESGVNYNDTTPFPIPGSIVSSGNASSIATSSLGIITSTSTRTRTHTRTTTVSTTVTTRISNNSTSSGVTPTTMTTSSSSSTSSEVAEPSASMTYTAFASSGHGVVHTSVVTTLNETICPESMTTTAASTLSLSSSTITTSPAAIFHPSAAVFPLPLNTTIINLGPGPVSVHSTISYTTSGTSLRAPYNNGPAVLSNGITGPVNETASGVHSTLQTTTTSYASLTSAGVNGYRNSSTVKSPMTAATGMMTYTGVAGNSNSINILSLVAYSILAVVLT</sequence>
<dbReference type="EMBL" id="JBFMKM010000016">
    <property type="protein sequence ID" value="KAL1297260.1"/>
    <property type="molecule type" value="Genomic_DNA"/>
</dbReference>
<reference evidence="3 4" key="1">
    <citation type="submission" date="2024-07" db="EMBL/GenBank/DDBJ databases">
        <title>Draft sequence of the Neodothiora populina.</title>
        <authorList>
            <person name="Drown D.D."/>
            <person name="Schuette U.S."/>
            <person name="Buechlein A.B."/>
            <person name="Rusch D.R."/>
            <person name="Winton L.W."/>
            <person name="Adams G.A."/>
        </authorList>
    </citation>
    <scope>NUCLEOTIDE SEQUENCE [LARGE SCALE GENOMIC DNA]</scope>
    <source>
        <strain evidence="3 4">CPC 39397</strain>
    </source>
</reference>
<evidence type="ECO:0000313" key="4">
    <source>
        <dbReference type="Proteomes" id="UP001562354"/>
    </source>
</evidence>
<evidence type="ECO:0000313" key="3">
    <source>
        <dbReference type="EMBL" id="KAL1297260.1"/>
    </source>
</evidence>
<gene>
    <name evidence="3" type="ORF">AAFC00_004819</name>
</gene>
<organism evidence="3 4">
    <name type="scientific">Neodothiora populina</name>
    <dbReference type="NCBI Taxonomy" id="2781224"/>
    <lineage>
        <taxon>Eukaryota</taxon>
        <taxon>Fungi</taxon>
        <taxon>Dikarya</taxon>
        <taxon>Ascomycota</taxon>
        <taxon>Pezizomycotina</taxon>
        <taxon>Dothideomycetes</taxon>
        <taxon>Dothideomycetidae</taxon>
        <taxon>Dothideales</taxon>
        <taxon>Dothioraceae</taxon>
        <taxon>Neodothiora</taxon>
    </lineage>
</organism>